<feature type="region of interest" description="Disordered" evidence="1">
    <location>
        <begin position="190"/>
        <end position="220"/>
    </location>
</feature>
<name>A0AA88G9K3_NAELO</name>
<comment type="caution">
    <text evidence="2">The sequence shown here is derived from an EMBL/GenBank/DDBJ whole genome shotgun (WGS) entry which is preliminary data.</text>
</comment>
<dbReference type="Proteomes" id="UP000816034">
    <property type="component" value="Unassembled WGS sequence"/>
</dbReference>
<evidence type="ECO:0000313" key="3">
    <source>
        <dbReference type="Proteomes" id="UP000816034"/>
    </source>
</evidence>
<protein>
    <submittedName>
        <fullName evidence="2">Uncharacterized protein</fullName>
    </submittedName>
</protein>
<organism evidence="2 3">
    <name type="scientific">Naegleria lovaniensis</name>
    <name type="common">Amoeba</name>
    <dbReference type="NCBI Taxonomy" id="51637"/>
    <lineage>
        <taxon>Eukaryota</taxon>
        <taxon>Discoba</taxon>
        <taxon>Heterolobosea</taxon>
        <taxon>Tetramitia</taxon>
        <taxon>Eutetramitia</taxon>
        <taxon>Vahlkampfiidae</taxon>
        <taxon>Naegleria</taxon>
    </lineage>
</organism>
<sequence length="326" mass="35852">MTTNQIRKNSKLNIAQPDLNLNDLLKSIDSAIEENHTSLVMTAHKKKKASDATSPVRSGSRSKITSLSPNHRLTSSAIVSSSQHTSSPPRMSSSVNNFNPKTYTLSPNHKHSIGPSENIASSQMPLKSSFAKKANRNLYDEFSSTTSSSEGDENHSKSFSSFKKKVSVVSPKTTSSLRLPLSTLSNSKLNSSRLSVKDLKDSSSSDSDLKPSSSHSKKQADISKLFENGHKALNILQAAHENMKLTIPKDLRKDIRDKSQTFKSDCTRVLSQIDGLLNKVKTLNTSTNSLTNSPSKYYHVEERIDEESVSSTSGSLDQQQDDFVNY</sequence>
<evidence type="ECO:0000256" key="1">
    <source>
        <dbReference type="SAM" id="MobiDB-lite"/>
    </source>
</evidence>
<feature type="region of interest" description="Disordered" evidence="1">
    <location>
        <begin position="303"/>
        <end position="326"/>
    </location>
</feature>
<dbReference type="AlphaFoldDB" id="A0AA88G9K3"/>
<gene>
    <name evidence="2" type="ORF">C9374_011600</name>
</gene>
<proteinExistence type="predicted"/>
<feature type="region of interest" description="Disordered" evidence="1">
    <location>
        <begin position="43"/>
        <end position="120"/>
    </location>
</feature>
<dbReference type="GeneID" id="68104054"/>
<evidence type="ECO:0000313" key="2">
    <source>
        <dbReference type="EMBL" id="KAG2373935.1"/>
    </source>
</evidence>
<dbReference type="RefSeq" id="XP_044543109.1">
    <property type="nucleotide sequence ID" value="XM_044687274.1"/>
</dbReference>
<reference evidence="2 3" key="1">
    <citation type="journal article" date="2018" name="BMC Genomics">
        <title>The genome of Naegleria lovaniensis, the basis for a comparative approach to unravel pathogenicity factors of the human pathogenic amoeba N. fowleri.</title>
        <authorList>
            <person name="Liechti N."/>
            <person name="Schurch N."/>
            <person name="Bruggmann R."/>
            <person name="Wittwer M."/>
        </authorList>
    </citation>
    <scope>NUCLEOTIDE SEQUENCE [LARGE SCALE GENOMIC DNA]</scope>
    <source>
        <strain evidence="2 3">ATCC 30569</strain>
    </source>
</reference>
<feature type="compositionally biased region" description="Polar residues" evidence="1">
    <location>
        <begin position="51"/>
        <end position="107"/>
    </location>
</feature>
<accession>A0AA88G9K3</accession>
<dbReference type="EMBL" id="PYSW02000049">
    <property type="protein sequence ID" value="KAG2373935.1"/>
    <property type="molecule type" value="Genomic_DNA"/>
</dbReference>
<feature type="compositionally biased region" description="Basic and acidic residues" evidence="1">
    <location>
        <begin position="195"/>
        <end position="209"/>
    </location>
</feature>
<keyword evidence="3" id="KW-1185">Reference proteome</keyword>
<feature type="region of interest" description="Disordered" evidence="1">
    <location>
        <begin position="142"/>
        <end position="165"/>
    </location>
</feature>
<feature type="compositionally biased region" description="Polar residues" evidence="1">
    <location>
        <begin position="309"/>
        <end position="326"/>
    </location>
</feature>